<name>A0A2T5LUH8_9EURO</name>
<comment type="caution">
    <text evidence="2">The sequence shown here is derived from an EMBL/GenBank/DDBJ whole genome shotgun (WGS) entry which is preliminary data.</text>
</comment>
<evidence type="ECO:0000313" key="3">
    <source>
        <dbReference type="Proteomes" id="UP000244073"/>
    </source>
</evidence>
<feature type="signal peptide" evidence="1">
    <location>
        <begin position="1"/>
        <end position="28"/>
    </location>
</feature>
<reference evidence="2 3" key="1">
    <citation type="journal article" date="2018" name="Proc. Natl. Acad. Sci. U.S.A.">
        <title>Linking secondary metabolites to gene clusters through genome sequencing of six diverse Aspergillus species.</title>
        <authorList>
            <person name="Kaerboelling I."/>
            <person name="Vesth T.C."/>
            <person name="Frisvad J.C."/>
            <person name="Nybo J.L."/>
            <person name="Theobald S."/>
            <person name="Kuo A."/>
            <person name="Bowyer P."/>
            <person name="Matsuda Y."/>
            <person name="Mondo S."/>
            <person name="Lyhne E.K."/>
            <person name="Kogle M.E."/>
            <person name="Clum A."/>
            <person name="Lipzen A."/>
            <person name="Salamov A."/>
            <person name="Ngan C.Y."/>
            <person name="Daum C."/>
            <person name="Chiniquy J."/>
            <person name="Barry K."/>
            <person name="LaButti K."/>
            <person name="Haridas S."/>
            <person name="Simmons B.A."/>
            <person name="Magnuson J.K."/>
            <person name="Mortensen U.H."/>
            <person name="Larsen T.O."/>
            <person name="Grigoriev I.V."/>
            <person name="Baker S.E."/>
            <person name="Andersen M.R."/>
        </authorList>
    </citation>
    <scope>NUCLEOTIDE SEQUENCE [LARGE SCALE GENOMIC DNA]</scope>
    <source>
        <strain evidence="2 3">IBT 24754</strain>
    </source>
</reference>
<evidence type="ECO:0008006" key="4">
    <source>
        <dbReference type="Google" id="ProtNLM"/>
    </source>
</evidence>
<sequence length="81" mass="9633">MSQILSPHCLFFFFLQLLCSQLLKPCLAQKKKKKKKKKKKILWQIAYPSRFGEEFVFGFTKMVRDNDLSSFSQINSTFYDI</sequence>
<dbReference type="VEuPathDB" id="FungiDB:P175DRAFT_0260693"/>
<proteinExistence type="predicted"/>
<dbReference type="RefSeq" id="XP_040751333.1">
    <property type="nucleotide sequence ID" value="XM_040892726.1"/>
</dbReference>
<accession>A0A2T5LUH8</accession>
<evidence type="ECO:0000313" key="2">
    <source>
        <dbReference type="EMBL" id="PTU19941.1"/>
    </source>
</evidence>
<gene>
    <name evidence="2" type="ORF">P175DRAFT_0260693</name>
</gene>
<dbReference type="Proteomes" id="UP000244073">
    <property type="component" value="Unassembled WGS sequence"/>
</dbReference>
<organism evidence="2 3">
    <name type="scientific">Aspergillus ochraceoroseus IBT 24754</name>
    <dbReference type="NCBI Taxonomy" id="1392256"/>
    <lineage>
        <taxon>Eukaryota</taxon>
        <taxon>Fungi</taxon>
        <taxon>Dikarya</taxon>
        <taxon>Ascomycota</taxon>
        <taxon>Pezizomycotina</taxon>
        <taxon>Eurotiomycetes</taxon>
        <taxon>Eurotiomycetidae</taxon>
        <taxon>Eurotiales</taxon>
        <taxon>Aspergillaceae</taxon>
        <taxon>Aspergillus</taxon>
        <taxon>Aspergillus subgen. Nidulantes</taxon>
    </lineage>
</organism>
<dbReference type="AlphaFoldDB" id="A0A2T5LUH8"/>
<evidence type="ECO:0000256" key="1">
    <source>
        <dbReference type="SAM" id="SignalP"/>
    </source>
</evidence>
<keyword evidence="1" id="KW-0732">Signal</keyword>
<feature type="chain" id="PRO_5015657039" description="Secreted protein" evidence="1">
    <location>
        <begin position="29"/>
        <end position="81"/>
    </location>
</feature>
<dbReference type="GeneID" id="63809608"/>
<dbReference type="EMBL" id="MSFN02000005">
    <property type="protein sequence ID" value="PTU19941.1"/>
    <property type="molecule type" value="Genomic_DNA"/>
</dbReference>
<protein>
    <recommendedName>
        <fullName evidence="4">Secreted protein</fullName>
    </recommendedName>
</protein>